<dbReference type="STRING" id="4155.A0A022PXA3"/>
<reference evidence="2 3" key="1">
    <citation type="journal article" date="2013" name="Proc. Natl. Acad. Sci. U.S.A.">
        <title>Fine-scale variation in meiotic recombination in Mimulus inferred from population shotgun sequencing.</title>
        <authorList>
            <person name="Hellsten U."/>
            <person name="Wright K.M."/>
            <person name="Jenkins J."/>
            <person name="Shu S."/>
            <person name="Yuan Y."/>
            <person name="Wessler S.R."/>
            <person name="Schmutz J."/>
            <person name="Willis J.H."/>
            <person name="Rokhsar D.S."/>
        </authorList>
    </citation>
    <scope>NUCLEOTIDE SEQUENCE [LARGE SCALE GENOMIC DNA]</scope>
    <source>
        <strain evidence="3">cv. DUN x IM62</strain>
    </source>
</reference>
<evidence type="ECO:0000256" key="1">
    <source>
        <dbReference type="SAM" id="Phobius"/>
    </source>
</evidence>
<keyword evidence="3" id="KW-1185">Reference proteome</keyword>
<accession>A0A022PXA3</accession>
<evidence type="ECO:0000313" key="2">
    <source>
        <dbReference type="EMBL" id="EYU19438.1"/>
    </source>
</evidence>
<dbReference type="Proteomes" id="UP000030748">
    <property type="component" value="Unassembled WGS sequence"/>
</dbReference>
<keyword evidence="1" id="KW-1133">Transmembrane helix</keyword>
<evidence type="ECO:0000313" key="3">
    <source>
        <dbReference type="Proteomes" id="UP000030748"/>
    </source>
</evidence>
<keyword evidence="1" id="KW-0472">Membrane</keyword>
<feature type="transmembrane region" description="Helical" evidence="1">
    <location>
        <begin position="65"/>
        <end position="87"/>
    </location>
</feature>
<keyword evidence="1" id="KW-0812">Transmembrane</keyword>
<dbReference type="eggNOG" id="KOG0023">
    <property type="taxonomic scope" value="Eukaryota"/>
</dbReference>
<name>A0A022PXA3_ERYGU</name>
<protein>
    <submittedName>
        <fullName evidence="2">Uncharacterized protein</fullName>
    </submittedName>
</protein>
<organism evidence="2 3">
    <name type="scientific">Erythranthe guttata</name>
    <name type="common">Yellow monkey flower</name>
    <name type="synonym">Mimulus guttatus</name>
    <dbReference type="NCBI Taxonomy" id="4155"/>
    <lineage>
        <taxon>Eukaryota</taxon>
        <taxon>Viridiplantae</taxon>
        <taxon>Streptophyta</taxon>
        <taxon>Embryophyta</taxon>
        <taxon>Tracheophyta</taxon>
        <taxon>Spermatophyta</taxon>
        <taxon>Magnoliopsida</taxon>
        <taxon>eudicotyledons</taxon>
        <taxon>Gunneridae</taxon>
        <taxon>Pentapetalae</taxon>
        <taxon>asterids</taxon>
        <taxon>lamiids</taxon>
        <taxon>Lamiales</taxon>
        <taxon>Phrymaceae</taxon>
        <taxon>Erythranthe</taxon>
    </lineage>
</organism>
<gene>
    <name evidence="2" type="ORF">MIMGU_mgv1a016976mg</name>
</gene>
<dbReference type="AlphaFoldDB" id="A0A022PXA3"/>
<dbReference type="EMBL" id="KI632290">
    <property type="protein sequence ID" value="EYU19438.1"/>
    <property type="molecule type" value="Genomic_DNA"/>
</dbReference>
<sequence length="98" mass="11246">MAKNHETEHPVGAFGWAARDTSGVLSPFNFSTRATEEYDVQFSFFCFSYPVQFSFTFFMPPLSSVSSLCVLLYFTGTSICFFCFPIFKVDSFYKNLFD</sequence>
<proteinExistence type="predicted"/>